<evidence type="ECO:0000256" key="6">
    <source>
        <dbReference type="ARBA" id="ARBA00022777"/>
    </source>
</evidence>
<accession>A0ABV5C7V3</accession>
<feature type="domain" description="Histidine kinase" evidence="11">
    <location>
        <begin position="435"/>
        <end position="650"/>
    </location>
</feature>
<evidence type="ECO:0000259" key="12">
    <source>
        <dbReference type="PROSITE" id="PS50110"/>
    </source>
</evidence>
<dbReference type="SMART" id="SM00387">
    <property type="entry name" value="HATPase_c"/>
    <property type="match status" value="2"/>
</dbReference>
<dbReference type="SUPFAM" id="SSF52172">
    <property type="entry name" value="CheY-like"/>
    <property type="match status" value="1"/>
</dbReference>
<evidence type="ECO:0000256" key="2">
    <source>
        <dbReference type="ARBA" id="ARBA00012438"/>
    </source>
</evidence>
<feature type="modified residue" description="4-aspartylphosphate" evidence="9">
    <location>
        <position position="736"/>
    </location>
</feature>
<dbReference type="SUPFAM" id="SSF55874">
    <property type="entry name" value="ATPase domain of HSP90 chaperone/DNA topoisomerase II/histidine kinase"/>
    <property type="match status" value="2"/>
</dbReference>
<dbReference type="Pfam" id="PF00512">
    <property type="entry name" value="HisKA"/>
    <property type="match status" value="1"/>
</dbReference>
<dbReference type="CDD" id="cd00082">
    <property type="entry name" value="HisKA"/>
    <property type="match status" value="1"/>
</dbReference>
<evidence type="ECO:0000313" key="14">
    <source>
        <dbReference type="Proteomes" id="UP001580430"/>
    </source>
</evidence>
<keyword evidence="4" id="KW-0808">Transferase</keyword>
<dbReference type="SMART" id="SM00388">
    <property type="entry name" value="HisKA"/>
    <property type="match status" value="1"/>
</dbReference>
<dbReference type="Pfam" id="PF06580">
    <property type="entry name" value="His_kinase"/>
    <property type="match status" value="1"/>
</dbReference>
<dbReference type="EC" id="2.7.13.3" evidence="2"/>
<feature type="domain" description="Response regulatory" evidence="12">
    <location>
        <begin position="686"/>
        <end position="803"/>
    </location>
</feature>
<dbReference type="Proteomes" id="UP001580430">
    <property type="component" value="Unassembled WGS sequence"/>
</dbReference>
<feature type="transmembrane region" description="Helical" evidence="10">
    <location>
        <begin position="210"/>
        <end position="228"/>
    </location>
</feature>
<dbReference type="EMBL" id="JBHIRY010000040">
    <property type="protein sequence ID" value="MFB5763604.1"/>
    <property type="molecule type" value="Genomic_DNA"/>
</dbReference>
<comment type="caution">
    <text evidence="13">The sequence shown here is derived from an EMBL/GenBank/DDBJ whole genome shotgun (WGS) entry which is preliminary data.</text>
</comment>
<dbReference type="GO" id="GO:0005524">
    <property type="term" value="F:ATP binding"/>
    <property type="evidence" value="ECO:0007669"/>
    <property type="project" value="UniProtKB-KW"/>
</dbReference>
<dbReference type="RefSeq" id="WP_375522613.1">
    <property type="nucleotide sequence ID" value="NZ_JBHIRY010000040.1"/>
</dbReference>
<dbReference type="InterPro" id="IPR011006">
    <property type="entry name" value="CheY-like_superfamily"/>
</dbReference>
<keyword evidence="10" id="KW-0812">Transmembrane</keyword>
<dbReference type="PRINTS" id="PR00344">
    <property type="entry name" value="BCTRLSENSOR"/>
</dbReference>
<evidence type="ECO:0000256" key="1">
    <source>
        <dbReference type="ARBA" id="ARBA00000085"/>
    </source>
</evidence>
<dbReference type="InterPro" id="IPR010559">
    <property type="entry name" value="Sig_transdc_His_kin_internal"/>
</dbReference>
<feature type="transmembrane region" description="Helical" evidence="10">
    <location>
        <begin position="235"/>
        <end position="252"/>
    </location>
</feature>
<dbReference type="SUPFAM" id="SSF47384">
    <property type="entry name" value="Homodimeric domain of signal transducing histidine kinase"/>
    <property type="match status" value="1"/>
</dbReference>
<evidence type="ECO:0000313" key="13">
    <source>
        <dbReference type="EMBL" id="MFB5763604.1"/>
    </source>
</evidence>
<feature type="transmembrane region" description="Helical" evidence="10">
    <location>
        <begin position="267"/>
        <end position="288"/>
    </location>
</feature>
<keyword evidence="10" id="KW-0472">Membrane</keyword>
<keyword evidence="10" id="KW-1133">Transmembrane helix</keyword>
<dbReference type="SMART" id="SM00448">
    <property type="entry name" value="REC"/>
    <property type="match status" value="1"/>
</dbReference>
<dbReference type="Pfam" id="PF07695">
    <property type="entry name" value="7TMR-DISM_7TM"/>
    <property type="match status" value="1"/>
</dbReference>
<evidence type="ECO:0000256" key="9">
    <source>
        <dbReference type="PROSITE-ProRule" id="PRU00169"/>
    </source>
</evidence>
<keyword evidence="3 9" id="KW-0597">Phosphoprotein</keyword>
<feature type="transmembrane region" description="Helical" evidence="10">
    <location>
        <begin position="331"/>
        <end position="353"/>
    </location>
</feature>
<dbReference type="Gene3D" id="3.40.50.2300">
    <property type="match status" value="1"/>
</dbReference>
<organism evidence="13 14">
    <name type="scientific">Paenibacillus medicaginis</name>
    <dbReference type="NCBI Taxonomy" id="1470560"/>
    <lineage>
        <taxon>Bacteria</taxon>
        <taxon>Bacillati</taxon>
        <taxon>Bacillota</taxon>
        <taxon>Bacilli</taxon>
        <taxon>Bacillales</taxon>
        <taxon>Paenibacillaceae</taxon>
        <taxon>Paenibacillus</taxon>
    </lineage>
</organism>
<dbReference type="Gene3D" id="3.30.565.10">
    <property type="entry name" value="Histidine kinase-like ATPase, C-terminal domain"/>
    <property type="match status" value="2"/>
</dbReference>
<dbReference type="Gene3D" id="1.10.287.130">
    <property type="match status" value="1"/>
</dbReference>
<feature type="domain" description="Histidine kinase" evidence="11">
    <location>
        <begin position="914"/>
        <end position="1015"/>
    </location>
</feature>
<evidence type="ECO:0000256" key="5">
    <source>
        <dbReference type="ARBA" id="ARBA00022741"/>
    </source>
</evidence>
<evidence type="ECO:0000256" key="8">
    <source>
        <dbReference type="ARBA" id="ARBA00023012"/>
    </source>
</evidence>
<dbReference type="InterPro" id="IPR003594">
    <property type="entry name" value="HATPase_dom"/>
</dbReference>
<name>A0ABV5C7V3_9BACL</name>
<comment type="catalytic activity">
    <reaction evidence="1">
        <text>ATP + protein L-histidine = ADP + protein N-phospho-L-histidine.</text>
        <dbReference type="EC" id="2.7.13.3"/>
    </reaction>
</comment>
<dbReference type="PANTHER" id="PTHR43547">
    <property type="entry name" value="TWO-COMPONENT HISTIDINE KINASE"/>
    <property type="match status" value="1"/>
</dbReference>
<evidence type="ECO:0000256" key="4">
    <source>
        <dbReference type="ARBA" id="ARBA00022679"/>
    </source>
</evidence>
<dbReference type="InterPro" id="IPR004358">
    <property type="entry name" value="Sig_transdc_His_kin-like_C"/>
</dbReference>
<feature type="transmembrane region" description="Helical" evidence="10">
    <location>
        <begin position="300"/>
        <end position="319"/>
    </location>
</feature>
<evidence type="ECO:0000259" key="11">
    <source>
        <dbReference type="PROSITE" id="PS50109"/>
    </source>
</evidence>
<dbReference type="InterPro" id="IPR001789">
    <property type="entry name" value="Sig_transdc_resp-reg_receiver"/>
</dbReference>
<dbReference type="Gene3D" id="2.60.120.260">
    <property type="entry name" value="Galactose-binding domain-like"/>
    <property type="match status" value="1"/>
</dbReference>
<reference evidence="13 14" key="1">
    <citation type="submission" date="2024-09" db="EMBL/GenBank/DDBJ databases">
        <title>Paenibacillus zeirhizospherea sp. nov., isolated from surface of the maize (Zea mays) roots in a horticulture field, Hungary.</title>
        <authorList>
            <person name="Marton D."/>
            <person name="Farkas M."/>
            <person name="Bedics A."/>
            <person name="Toth E."/>
            <person name="Tancsics A."/>
            <person name="Boka K."/>
            <person name="Marati G."/>
            <person name="Kriszt B."/>
            <person name="Cserhati M."/>
        </authorList>
    </citation>
    <scope>NUCLEOTIDE SEQUENCE [LARGE SCALE GENOMIC DNA]</scope>
    <source>
        <strain evidence="13 14">JCM 18446</strain>
    </source>
</reference>
<keyword evidence="6" id="KW-0418">Kinase</keyword>
<dbReference type="PROSITE" id="PS50109">
    <property type="entry name" value="HIS_KIN"/>
    <property type="match status" value="2"/>
</dbReference>
<proteinExistence type="predicted"/>
<keyword evidence="5" id="KW-0547">Nucleotide-binding</keyword>
<evidence type="ECO:0000256" key="3">
    <source>
        <dbReference type="ARBA" id="ARBA00022553"/>
    </source>
</evidence>
<evidence type="ECO:0000256" key="7">
    <source>
        <dbReference type="ARBA" id="ARBA00022840"/>
    </source>
</evidence>
<dbReference type="PANTHER" id="PTHR43547:SF2">
    <property type="entry name" value="HYBRID SIGNAL TRANSDUCTION HISTIDINE KINASE C"/>
    <property type="match status" value="1"/>
</dbReference>
<dbReference type="InterPro" id="IPR005467">
    <property type="entry name" value="His_kinase_dom"/>
</dbReference>
<dbReference type="Pfam" id="PF00072">
    <property type="entry name" value="Response_reg"/>
    <property type="match status" value="1"/>
</dbReference>
<keyword evidence="8" id="KW-0902">Two-component regulatory system</keyword>
<keyword evidence="14" id="KW-1185">Reference proteome</keyword>
<dbReference type="CDD" id="cd17574">
    <property type="entry name" value="REC_OmpR"/>
    <property type="match status" value="1"/>
</dbReference>
<dbReference type="PROSITE" id="PS50110">
    <property type="entry name" value="RESPONSE_REGULATORY"/>
    <property type="match status" value="1"/>
</dbReference>
<dbReference type="InterPro" id="IPR003661">
    <property type="entry name" value="HisK_dim/P_dom"/>
</dbReference>
<gene>
    <name evidence="13" type="ORF">ACE5LO_24815</name>
</gene>
<dbReference type="Pfam" id="PF02518">
    <property type="entry name" value="HATPase_c"/>
    <property type="match status" value="2"/>
</dbReference>
<dbReference type="InterPro" id="IPR036097">
    <property type="entry name" value="HisK_dim/P_sf"/>
</dbReference>
<sequence>MRKKAAAALITLSMLIATYGILLTYFSLHKKQAPIAVSGAVDLTSWEFAEDGVIPLDGEWELYSDKLLTHRDVSADADEELKPVIIRVPGSWSKLMPVNGAATYRLRIKIDDADAAAVYGLKTASIPISNRLIVNGREAGSSGSPAEKQHYTALNKPYVSYFMLQPGWNEILLQVANYEFRASSGIIESIILGQAGQIVMLRDRATAHDWITLTAFLIMGLYFIGLYSQRRNDRSLVVFGMVCVCIALFTSVSGERVLFEVVGQLPFWLYFRIQAVSAVGVGFGFFLYVHTAFRPYCFKWLVRGSLIFGVMLVLLNVGFPTQLSTGSFRPLTTYYVTFSLLYATYVFVLAALHKVAGSRYLAVAAMALNVTALKQNMNIYFGVPIYGLPPVEPFLVLLMLALLMSLRFSNAFHKIEELSGQLLQADKLKDDFLARTSHEFKTPLHVVMNISRSMLNDAAQPPTAEQREKLQLMTDITRRLSQLVYDILDLSKLRQGELRIAPAPIDVRSVAEMQVRFYSYLAAERHIQLVNLVSAHLPSVLADENRLSQVIGNLLDNAIKHTENGSIIVTGTERGGKLEIAVQDSGRGIEPQDLALIFEPFKSLGGAQRNGFGLGLSIARQLVELQQGTLTASSIPGVGSTFTITLPAVDQSSEAALPPPNTEVSPKPMEYSFVTPYYANRDGKHTVLIADDQYENLRVLIDALQVLDYRVIAVRNGYEALEQIQQAGKIDLAILDLMMPGMSGYEVCQEIRERYSLLELPVLMVTAAIQPQDKVAAFQAGANDYLAKPFDLEELKARIGSLLAMKESLSRAVHLEVAFLQSQIKPHFLFNVLNSIIASSYTDVERARNMIVDLADYLRGSFRFSNTEARIAFTEEFHLIQTYVSIEQARFKDRIRFEFDIAEPAFDLRIPPLLLQPLVENAIRHGIGDRLEGGTVTLTANESEGQWRFVVADDGVGIAPERLKTLLERAGTDEPRGVGLLNINKRLTYEYGVSLELESEPGHGTKVTVRIPDSPL</sequence>
<keyword evidence="7 13" id="KW-0067">ATP-binding</keyword>
<dbReference type="InterPro" id="IPR036890">
    <property type="entry name" value="HATPase_C_sf"/>
</dbReference>
<evidence type="ECO:0000256" key="10">
    <source>
        <dbReference type="SAM" id="Phobius"/>
    </source>
</evidence>
<protein>
    <recommendedName>
        <fullName evidence="2">histidine kinase</fullName>
        <ecNumber evidence="2">2.7.13.3</ecNumber>
    </recommendedName>
</protein>
<dbReference type="InterPro" id="IPR011623">
    <property type="entry name" value="7TMR_DISM_rcpt_extracell_dom1"/>
</dbReference>